<evidence type="ECO:0000256" key="1">
    <source>
        <dbReference type="SAM" id="Phobius"/>
    </source>
</evidence>
<dbReference type="eggNOG" id="ENOG5031JQA">
    <property type="taxonomic scope" value="Bacteria"/>
</dbReference>
<name>A0A087D3F9_9BIFI</name>
<dbReference type="GeneID" id="85166831"/>
<keyword evidence="3" id="KW-1185">Reference proteome</keyword>
<keyword evidence="1" id="KW-1133">Transmembrane helix</keyword>
<reference evidence="2 3" key="1">
    <citation type="submission" date="2014-03" db="EMBL/GenBank/DDBJ databases">
        <title>Genomics of Bifidobacteria.</title>
        <authorList>
            <person name="Ventura M."/>
            <person name="Milani C."/>
            <person name="Lugli G.A."/>
        </authorList>
    </citation>
    <scope>NUCLEOTIDE SEQUENCE [LARGE SCALE GENOMIC DNA]</scope>
    <source>
        <strain evidence="2 3">LMG 21589</strain>
    </source>
</reference>
<accession>A0A087D3F9</accession>
<feature type="transmembrane region" description="Helical" evidence="1">
    <location>
        <begin position="58"/>
        <end position="81"/>
    </location>
</feature>
<sequence>MADDRNESGEGKEYAFTDEQKDAIATLASHNQYARQSKWTTFRELPARDKWPFFVQHFLIGTIAVIVAVAVAVSLVCTIVFKAPDPELSVVGVNMNGYSQQLDMLKQRFVKDRNIGDDRLVDVAGDLIISAEGSYSDDSAKMMAMVTAGQINMIVADKTTFATLVGRDYVTSVNQVEHGEALSKLGAAGAFVDKNGDPTDDAAEAYGLDLSKSATWTGIDGLPSDAVIGFSNVTKSADRAREFVTFLKFRE</sequence>
<evidence type="ECO:0000313" key="2">
    <source>
        <dbReference type="EMBL" id="KFI90059.1"/>
    </source>
</evidence>
<evidence type="ECO:0000313" key="3">
    <source>
        <dbReference type="Proteomes" id="UP000029033"/>
    </source>
</evidence>
<comment type="caution">
    <text evidence="2">The sequence shown here is derived from an EMBL/GenBank/DDBJ whole genome shotgun (WGS) entry which is preliminary data.</text>
</comment>
<dbReference type="RefSeq" id="WP_033518463.1">
    <property type="nucleotide sequence ID" value="NZ_CAJPMS010000005.1"/>
</dbReference>
<gene>
    <name evidence="2" type="ORF">BSCA_0396</name>
</gene>
<dbReference type="EMBL" id="JGZO01000034">
    <property type="protein sequence ID" value="KFI90059.1"/>
    <property type="molecule type" value="Genomic_DNA"/>
</dbReference>
<protein>
    <submittedName>
        <fullName evidence="2">Uncharacterized protein</fullName>
    </submittedName>
</protein>
<dbReference type="STRING" id="158787.BSCA_0396"/>
<organism evidence="2 3">
    <name type="scientific">Bifidobacterium scardovii</name>
    <dbReference type="NCBI Taxonomy" id="158787"/>
    <lineage>
        <taxon>Bacteria</taxon>
        <taxon>Bacillati</taxon>
        <taxon>Actinomycetota</taxon>
        <taxon>Actinomycetes</taxon>
        <taxon>Bifidobacteriales</taxon>
        <taxon>Bifidobacteriaceae</taxon>
        <taxon>Bifidobacterium</taxon>
    </lineage>
</organism>
<dbReference type="AlphaFoldDB" id="A0A087D3F9"/>
<proteinExistence type="predicted"/>
<dbReference type="OrthoDB" id="3237846at2"/>
<keyword evidence="1" id="KW-0472">Membrane</keyword>
<keyword evidence="1" id="KW-0812">Transmembrane</keyword>
<dbReference type="Proteomes" id="UP000029033">
    <property type="component" value="Unassembled WGS sequence"/>
</dbReference>